<dbReference type="InterPro" id="IPR000120">
    <property type="entry name" value="Amidase"/>
</dbReference>
<dbReference type="PANTHER" id="PTHR11895">
    <property type="entry name" value="TRANSAMIDASE"/>
    <property type="match status" value="1"/>
</dbReference>
<evidence type="ECO:0000313" key="3">
    <source>
        <dbReference type="Proteomes" id="UP001626550"/>
    </source>
</evidence>
<proteinExistence type="predicted"/>
<dbReference type="SUPFAM" id="SSF75304">
    <property type="entry name" value="Amidase signature (AS) enzymes"/>
    <property type="match status" value="1"/>
</dbReference>
<dbReference type="Gene3D" id="3.90.1300.10">
    <property type="entry name" value="Amidase signature (AS) domain"/>
    <property type="match status" value="1"/>
</dbReference>
<evidence type="ECO:0000313" key="2">
    <source>
        <dbReference type="EMBL" id="KAL3320383.1"/>
    </source>
</evidence>
<protein>
    <submittedName>
        <fullName evidence="2">Glu-AdT subunit A</fullName>
    </submittedName>
</protein>
<dbReference type="EMBL" id="JBJKFK010000056">
    <property type="protein sequence ID" value="KAL3320383.1"/>
    <property type="molecule type" value="Genomic_DNA"/>
</dbReference>
<dbReference type="InterPro" id="IPR023631">
    <property type="entry name" value="Amidase_dom"/>
</dbReference>
<name>A0ABD2QLR9_9PLAT</name>
<dbReference type="Proteomes" id="UP001626550">
    <property type="component" value="Unassembled WGS sequence"/>
</dbReference>
<reference evidence="2 3" key="1">
    <citation type="submission" date="2024-11" db="EMBL/GenBank/DDBJ databases">
        <title>Adaptive evolution of stress response genes in parasites aligns with host niche diversity.</title>
        <authorList>
            <person name="Hahn C."/>
            <person name="Resl P."/>
        </authorList>
    </citation>
    <scope>NUCLEOTIDE SEQUENCE [LARGE SCALE GENOMIC DNA]</scope>
    <source>
        <strain evidence="2">EGGRZ-B1_66</strain>
        <tissue evidence="2">Body</tissue>
    </source>
</reference>
<evidence type="ECO:0000259" key="1">
    <source>
        <dbReference type="Pfam" id="PF01425"/>
    </source>
</evidence>
<accession>A0ABD2QLR9</accession>
<dbReference type="Pfam" id="PF01425">
    <property type="entry name" value="Amidase"/>
    <property type="match status" value="1"/>
</dbReference>
<organism evidence="2 3">
    <name type="scientific">Cichlidogyrus casuarinus</name>
    <dbReference type="NCBI Taxonomy" id="1844966"/>
    <lineage>
        <taxon>Eukaryota</taxon>
        <taxon>Metazoa</taxon>
        <taxon>Spiralia</taxon>
        <taxon>Lophotrochozoa</taxon>
        <taxon>Platyhelminthes</taxon>
        <taxon>Monogenea</taxon>
        <taxon>Monopisthocotylea</taxon>
        <taxon>Dactylogyridea</taxon>
        <taxon>Ancyrocephalidae</taxon>
        <taxon>Cichlidogyrus</taxon>
    </lineage>
</organism>
<gene>
    <name evidence="2" type="primary">QRSL1</name>
    <name evidence="2" type="ORF">Ciccas_000943</name>
</gene>
<dbReference type="PANTHER" id="PTHR11895:SF7">
    <property type="entry name" value="GLUTAMYL-TRNA(GLN) AMIDOTRANSFERASE SUBUNIT A, MITOCHONDRIAL"/>
    <property type="match status" value="1"/>
</dbReference>
<dbReference type="InterPro" id="IPR036928">
    <property type="entry name" value="AS_sf"/>
</dbReference>
<comment type="caution">
    <text evidence="2">The sequence shown here is derived from an EMBL/GenBank/DDBJ whole genome shotgun (WGS) entry which is preliminary data.</text>
</comment>
<sequence>MDEFAMGCGSVDNELQGAVVNPWSPKDSPRIAGGSSGGSAASVAAGISLFSLASDTGGSTRLPAALCGIVGFKPSYGLVSRNGMIPLANQLDTPSLMAPRVDDINIVFNSWLTNPSSRKGDATLSEYSLQPPEKGPLKIGIPKEFVIEGLSPEIKKLWDKVAANCHSDLGHEVVPVSLPHLPYSLAVYTVICCVAVASNMSRYDGIKFGYRSKQKSLNDITVNELISSTRAEALGDIVRQRILTGNYFLMKDQQDLYLNAAQRFWRLIKQDFDKVFEEVDFLLTPVHLQPAEKIEEFKKLDSRTRTTRDDIFTVPVNLAGLPAISIPLINSEDDAGLPLGLQLIGPRWSDLNLLHLAKSIEQIYDFQLLFDFCKELNVK</sequence>
<feature type="domain" description="Amidase" evidence="1">
    <location>
        <begin position="1"/>
        <end position="354"/>
    </location>
</feature>
<dbReference type="AlphaFoldDB" id="A0ABD2QLR9"/>
<keyword evidence="3" id="KW-1185">Reference proteome</keyword>